<evidence type="ECO:0000256" key="5">
    <source>
        <dbReference type="ARBA" id="ARBA00022946"/>
    </source>
</evidence>
<dbReference type="Gene3D" id="3.30.70.2740">
    <property type="match status" value="1"/>
</dbReference>
<dbReference type="GO" id="GO:0004458">
    <property type="term" value="F:D-lactate dehydrogenase (cytochrome) activity"/>
    <property type="evidence" value="ECO:0007669"/>
    <property type="project" value="UniProtKB-EC"/>
</dbReference>
<sequence>MTAVLPAALPASRSLDTAPATGGLAPALAEALRALLGPRFSTSLAEREHHGRGESYHASRPPDAVCKAQSTEEVAAVVRLCAGHETPVIAFGAGTSLEGHIAALQGGVSLDLSGMTRILAIRPEDFDATVEAGVTRQQLDAALRDVGLFFPVDPGAECTLGGMAATRASGTNAVRYGTMRENVVTLTVVMADGRIIKTGGRARKSSAGYDLTRLFVGSEGTLGIITEVTLRLHPLPEAVSALVCSFATVASAVEAVTAVIQCAVPVARVELADARAIAAVNRHSKLELAETPTLFFELHGSPAEVEQQARVVEGIVGEHGATNLAWATDPDERRRLWRARHNIHYALQAMRPDARIWSTDVCVPISQLAPCLAATQADIEAASFYIGTVGHVGDGNFHLGLVIDPNSPAELAEAKRLNERLIERAIACDGTCTGEHGIGYGKAQFMEREHGEAVDVMRAIKQALDPLGILNPGKVLPGKVLPAAARS</sequence>
<reference evidence="9 10" key="1">
    <citation type="submission" date="2018-01" db="EMBL/GenBank/DDBJ databases">
        <title>Genomic Encyclopedia of Type Strains, Phase III (KMG-III): the genomes of soil and plant-associated and newly described type strains.</title>
        <authorList>
            <person name="Whitman W."/>
        </authorList>
    </citation>
    <scope>NUCLEOTIDE SEQUENCE [LARGE SCALE GENOMIC DNA]</scope>
    <source>
        <strain evidence="9 10">1131</strain>
    </source>
</reference>
<dbReference type="InterPro" id="IPR004113">
    <property type="entry name" value="FAD-bd_oxidored_4_C"/>
</dbReference>
<dbReference type="Gene3D" id="1.10.45.10">
    <property type="entry name" value="Vanillyl-alcohol Oxidase, Chain A, domain 4"/>
    <property type="match status" value="1"/>
</dbReference>
<dbReference type="Pfam" id="PF02913">
    <property type="entry name" value="FAD-oxidase_C"/>
    <property type="match status" value="1"/>
</dbReference>
<dbReference type="InterPro" id="IPR006094">
    <property type="entry name" value="Oxid_FAD_bind_N"/>
</dbReference>
<evidence type="ECO:0000313" key="10">
    <source>
        <dbReference type="Proteomes" id="UP000236919"/>
    </source>
</evidence>
<evidence type="ECO:0000256" key="6">
    <source>
        <dbReference type="ARBA" id="ARBA00023002"/>
    </source>
</evidence>
<protein>
    <recommendedName>
        <fullName evidence="7">D-lactate dehydrogenase (cytochrome)</fullName>
        <ecNumber evidence="7">1.1.2.4</ecNumber>
    </recommendedName>
</protein>
<evidence type="ECO:0000256" key="2">
    <source>
        <dbReference type="ARBA" id="ARBA00008000"/>
    </source>
</evidence>
<dbReference type="Proteomes" id="UP000236919">
    <property type="component" value="Unassembled WGS sequence"/>
</dbReference>
<dbReference type="PANTHER" id="PTHR11748">
    <property type="entry name" value="D-LACTATE DEHYDROGENASE"/>
    <property type="match status" value="1"/>
</dbReference>
<dbReference type="FunFam" id="1.10.45.10:FF:000001">
    <property type="entry name" value="D-lactate dehydrogenase mitochondrial"/>
    <property type="match status" value="1"/>
</dbReference>
<keyword evidence="10" id="KW-1185">Reference proteome</keyword>
<accession>A0A2S4MHU9</accession>
<keyword evidence="5" id="KW-0809">Transit peptide</keyword>
<feature type="domain" description="FAD-binding PCMH-type" evidence="8">
    <location>
        <begin position="58"/>
        <end position="235"/>
    </location>
</feature>
<dbReference type="InterPro" id="IPR036318">
    <property type="entry name" value="FAD-bd_PCMH-like_sf"/>
</dbReference>
<dbReference type="InterPro" id="IPR016171">
    <property type="entry name" value="Vanillyl_alc_oxidase_C-sub2"/>
</dbReference>
<dbReference type="FunFam" id="3.30.465.10:FF:000016">
    <property type="entry name" value="probable D-lactate dehydrogenase, mitochondrial"/>
    <property type="match status" value="1"/>
</dbReference>
<name>A0A2S4MHU9_9HYPH</name>
<dbReference type="GO" id="GO:1903457">
    <property type="term" value="P:lactate catabolic process"/>
    <property type="evidence" value="ECO:0007669"/>
    <property type="project" value="TreeGrafter"/>
</dbReference>
<dbReference type="GO" id="GO:0008720">
    <property type="term" value="F:D-lactate dehydrogenase (NAD+) activity"/>
    <property type="evidence" value="ECO:0007669"/>
    <property type="project" value="TreeGrafter"/>
</dbReference>
<dbReference type="Pfam" id="PF01565">
    <property type="entry name" value="FAD_binding_4"/>
    <property type="match status" value="1"/>
</dbReference>
<dbReference type="Gene3D" id="3.30.465.10">
    <property type="match status" value="1"/>
</dbReference>
<comment type="similarity">
    <text evidence="2">Belongs to the FAD-binding oxidoreductase/transferase type 4 family.</text>
</comment>
<gene>
    <name evidence="9" type="ORF">CYD53_103432</name>
</gene>
<keyword evidence="3" id="KW-0285">Flavoprotein</keyword>
<evidence type="ECO:0000256" key="4">
    <source>
        <dbReference type="ARBA" id="ARBA00022827"/>
    </source>
</evidence>
<dbReference type="SUPFAM" id="SSF56176">
    <property type="entry name" value="FAD-binding/transporter-associated domain-like"/>
    <property type="match status" value="1"/>
</dbReference>
<dbReference type="InterPro" id="IPR016169">
    <property type="entry name" value="FAD-bd_PCMH_sub2"/>
</dbReference>
<comment type="caution">
    <text evidence="9">The sequence shown here is derived from an EMBL/GenBank/DDBJ whole genome shotgun (WGS) entry which is preliminary data.</text>
</comment>
<evidence type="ECO:0000256" key="7">
    <source>
        <dbReference type="ARBA" id="ARBA00038897"/>
    </source>
</evidence>
<dbReference type="SUPFAM" id="SSF55103">
    <property type="entry name" value="FAD-linked oxidases, C-terminal domain"/>
    <property type="match status" value="1"/>
</dbReference>
<dbReference type="InterPro" id="IPR016166">
    <property type="entry name" value="FAD-bd_PCMH"/>
</dbReference>
<dbReference type="GO" id="GO:0071949">
    <property type="term" value="F:FAD binding"/>
    <property type="evidence" value="ECO:0007669"/>
    <property type="project" value="InterPro"/>
</dbReference>
<keyword evidence="6" id="KW-0560">Oxidoreductase</keyword>
<proteinExistence type="inferred from homology"/>
<dbReference type="AlphaFoldDB" id="A0A2S4MHU9"/>
<dbReference type="InterPro" id="IPR016164">
    <property type="entry name" value="FAD-linked_Oxase-like_C"/>
</dbReference>
<dbReference type="PROSITE" id="PS51387">
    <property type="entry name" value="FAD_PCMH"/>
    <property type="match status" value="1"/>
</dbReference>
<organism evidence="9 10">
    <name type="scientific">Bosea psychrotolerans</name>
    <dbReference type="NCBI Taxonomy" id="1871628"/>
    <lineage>
        <taxon>Bacteria</taxon>
        <taxon>Pseudomonadati</taxon>
        <taxon>Pseudomonadota</taxon>
        <taxon>Alphaproteobacteria</taxon>
        <taxon>Hyphomicrobiales</taxon>
        <taxon>Boseaceae</taxon>
        <taxon>Bosea</taxon>
    </lineage>
</organism>
<comment type="cofactor">
    <cofactor evidence="1">
        <name>FAD</name>
        <dbReference type="ChEBI" id="CHEBI:57692"/>
    </cofactor>
</comment>
<dbReference type="PANTHER" id="PTHR11748:SF111">
    <property type="entry name" value="D-LACTATE DEHYDROGENASE, MITOCHONDRIAL-RELATED"/>
    <property type="match status" value="1"/>
</dbReference>
<dbReference type="EC" id="1.1.2.4" evidence="7"/>
<keyword evidence="4" id="KW-0274">FAD</keyword>
<dbReference type="FunFam" id="3.30.70.2740:FF:000001">
    <property type="entry name" value="D-lactate dehydrogenase mitochondrial"/>
    <property type="match status" value="1"/>
</dbReference>
<evidence type="ECO:0000256" key="3">
    <source>
        <dbReference type="ARBA" id="ARBA00022630"/>
    </source>
</evidence>
<dbReference type="EMBL" id="PQFZ01000003">
    <property type="protein sequence ID" value="POR54328.1"/>
    <property type="molecule type" value="Genomic_DNA"/>
</dbReference>
<evidence type="ECO:0000313" key="9">
    <source>
        <dbReference type="EMBL" id="POR54328.1"/>
    </source>
</evidence>
<evidence type="ECO:0000259" key="8">
    <source>
        <dbReference type="PROSITE" id="PS51387"/>
    </source>
</evidence>
<evidence type="ECO:0000256" key="1">
    <source>
        <dbReference type="ARBA" id="ARBA00001974"/>
    </source>
</evidence>